<gene>
    <name evidence="2" type="ORF">C5167_045358</name>
</gene>
<evidence type="ECO:0000256" key="1">
    <source>
        <dbReference type="SAM" id="MobiDB-lite"/>
    </source>
</evidence>
<evidence type="ECO:0000313" key="2">
    <source>
        <dbReference type="EMBL" id="RZC82574.1"/>
    </source>
</evidence>
<proteinExistence type="predicted"/>
<dbReference type="Proteomes" id="UP000316621">
    <property type="component" value="Chromosome 11"/>
</dbReference>
<feature type="region of interest" description="Disordered" evidence="1">
    <location>
        <begin position="52"/>
        <end position="76"/>
    </location>
</feature>
<dbReference type="PANTHER" id="PTHR33144:SF25">
    <property type="entry name" value="DUF4216 DOMAIN-CONTAINING PROTEIN"/>
    <property type="match status" value="1"/>
</dbReference>
<dbReference type="Pfam" id="PF03004">
    <property type="entry name" value="Transposase_24"/>
    <property type="match status" value="1"/>
</dbReference>
<dbReference type="Gramene" id="RZC82574">
    <property type="protein sequence ID" value="RZC82574"/>
    <property type="gene ID" value="C5167_045358"/>
</dbReference>
<dbReference type="InterPro" id="IPR004252">
    <property type="entry name" value="Probable_transposase_24"/>
</dbReference>
<protein>
    <submittedName>
        <fullName evidence="2">Uncharacterized protein</fullName>
    </submittedName>
</protein>
<keyword evidence="3" id="KW-1185">Reference proteome</keyword>
<dbReference type="AlphaFoldDB" id="A0A4Y7LAN3"/>
<reference evidence="2 3" key="1">
    <citation type="journal article" date="2018" name="Science">
        <title>The opium poppy genome and morphinan production.</title>
        <authorList>
            <person name="Guo L."/>
            <person name="Winzer T."/>
            <person name="Yang X."/>
            <person name="Li Y."/>
            <person name="Ning Z."/>
            <person name="He Z."/>
            <person name="Teodor R."/>
            <person name="Lu Y."/>
            <person name="Bowser T.A."/>
            <person name="Graham I.A."/>
            <person name="Ye K."/>
        </authorList>
    </citation>
    <scope>NUCLEOTIDE SEQUENCE [LARGE SCALE GENOMIC DNA]</scope>
    <source>
        <strain evidence="3">cv. HN1</strain>
        <tissue evidence="2">Leaves</tissue>
    </source>
</reference>
<organism evidence="2 3">
    <name type="scientific">Papaver somniferum</name>
    <name type="common">Opium poppy</name>
    <dbReference type="NCBI Taxonomy" id="3469"/>
    <lineage>
        <taxon>Eukaryota</taxon>
        <taxon>Viridiplantae</taxon>
        <taxon>Streptophyta</taxon>
        <taxon>Embryophyta</taxon>
        <taxon>Tracheophyta</taxon>
        <taxon>Spermatophyta</taxon>
        <taxon>Magnoliopsida</taxon>
        <taxon>Ranunculales</taxon>
        <taxon>Papaveraceae</taxon>
        <taxon>Papaveroideae</taxon>
        <taxon>Papaver</taxon>
    </lineage>
</organism>
<dbReference type="EMBL" id="CM010725">
    <property type="protein sequence ID" value="RZC82574.1"/>
    <property type="molecule type" value="Genomic_DNA"/>
</dbReference>
<feature type="compositionally biased region" description="Basic and acidic residues" evidence="1">
    <location>
        <begin position="66"/>
        <end position="76"/>
    </location>
</feature>
<accession>A0A4Y7LAN3</accession>
<evidence type="ECO:0000313" key="3">
    <source>
        <dbReference type="Proteomes" id="UP000316621"/>
    </source>
</evidence>
<name>A0A4Y7LAN3_PAPSO</name>
<sequence length="147" mass="17364">MSYRRWKFVEERLVHPLDNVVESQWRILVEVWEKDVKKQEMCAVNKENMKKQNFHHTTGSKPHAKCAAEKSGRRPKRHEVFEVTHTKKKKTEDPDEVLMEPEVAAELKEMKEVEIQASQPSSRLCYKDDMMHLQKCEDEIKGVVFAV</sequence>
<dbReference type="PANTHER" id="PTHR33144">
    <property type="entry name" value="OS10G0409366 PROTEIN-RELATED"/>
    <property type="match status" value="1"/>
</dbReference>